<dbReference type="EMBL" id="CP139779">
    <property type="protein sequence ID" value="WQB71220.1"/>
    <property type="molecule type" value="Genomic_DNA"/>
</dbReference>
<keyword evidence="3" id="KW-1185">Reference proteome</keyword>
<evidence type="ECO:0000313" key="2">
    <source>
        <dbReference type="EMBL" id="WQB71220.1"/>
    </source>
</evidence>
<dbReference type="Proteomes" id="UP001324533">
    <property type="component" value="Chromosome"/>
</dbReference>
<feature type="region of interest" description="Disordered" evidence="1">
    <location>
        <begin position="1"/>
        <end position="31"/>
    </location>
</feature>
<dbReference type="RefSeq" id="WP_322411338.1">
    <property type="nucleotide sequence ID" value="NZ_CP139779.1"/>
</dbReference>
<accession>A0ABZ0VGA7</accession>
<evidence type="ECO:0000313" key="3">
    <source>
        <dbReference type="Proteomes" id="UP001324533"/>
    </source>
</evidence>
<proteinExistence type="predicted"/>
<evidence type="ECO:0000256" key="1">
    <source>
        <dbReference type="SAM" id="MobiDB-lite"/>
    </source>
</evidence>
<name>A0ABZ0VGA7_9MICO</name>
<sequence length="90" mass="9270">MSGNIDGEALPGTEDVGETTPGIADTTVTGEDDLAQLEFEGRLPDADTLAADAPEEAYPDEVLQPETQGDDPVAAELGEEGQGDLAPEDL</sequence>
<protein>
    <recommendedName>
        <fullName evidence="4">Sugar ABC transporter ATPase</fullName>
    </recommendedName>
</protein>
<reference evidence="2 3" key="1">
    <citation type="submission" date="2023-06" db="EMBL/GenBank/DDBJ databases">
        <title>Rock-solubilizing bacteria, Microbacterium invictum, promotes re-establishment of vegetation in rocky wasteland by accelerating rock bio-weathering and reshaping soil bacterial community.</title>
        <authorList>
            <person name="Liu C."/>
        </authorList>
    </citation>
    <scope>NUCLEOTIDE SEQUENCE [LARGE SCALE GENOMIC DNA]</scope>
    <source>
        <strain evidence="2 3">X-18</strain>
    </source>
</reference>
<organism evidence="2 3">
    <name type="scientific">Microbacterium invictum</name>
    <dbReference type="NCBI Taxonomy" id="515415"/>
    <lineage>
        <taxon>Bacteria</taxon>
        <taxon>Bacillati</taxon>
        <taxon>Actinomycetota</taxon>
        <taxon>Actinomycetes</taxon>
        <taxon>Micrococcales</taxon>
        <taxon>Microbacteriaceae</taxon>
        <taxon>Microbacterium</taxon>
    </lineage>
</organism>
<gene>
    <name evidence="2" type="ORF">T9R20_04425</name>
</gene>
<evidence type="ECO:0008006" key="4">
    <source>
        <dbReference type="Google" id="ProtNLM"/>
    </source>
</evidence>
<feature type="region of interest" description="Disordered" evidence="1">
    <location>
        <begin position="60"/>
        <end position="90"/>
    </location>
</feature>
<feature type="compositionally biased region" description="Acidic residues" evidence="1">
    <location>
        <begin position="77"/>
        <end position="90"/>
    </location>
</feature>